<organism evidence="2 3">
    <name type="scientific">Thermobifida cellulosilytica TB100</name>
    <dbReference type="NCBI Taxonomy" id="665004"/>
    <lineage>
        <taxon>Bacteria</taxon>
        <taxon>Bacillati</taxon>
        <taxon>Actinomycetota</taxon>
        <taxon>Actinomycetes</taxon>
        <taxon>Streptosporangiales</taxon>
        <taxon>Nocardiopsidaceae</taxon>
        <taxon>Thermobifida</taxon>
    </lineage>
</organism>
<dbReference type="InterPro" id="IPR007822">
    <property type="entry name" value="LANC-like"/>
</dbReference>
<dbReference type="GO" id="GO:0004672">
    <property type="term" value="F:protein kinase activity"/>
    <property type="evidence" value="ECO:0007669"/>
    <property type="project" value="InterPro"/>
</dbReference>
<dbReference type="PRINTS" id="PR01955">
    <property type="entry name" value="LANCFRANKIA"/>
</dbReference>
<keyword evidence="3" id="KW-1185">Reference proteome</keyword>
<dbReference type="InterPro" id="IPR057929">
    <property type="entry name" value="RamC_N"/>
</dbReference>
<dbReference type="STRING" id="665004.AC529_04530"/>
<feature type="domain" description="Protein kinase" evidence="1">
    <location>
        <begin position="220"/>
        <end position="514"/>
    </location>
</feature>
<dbReference type="Pfam" id="PF00069">
    <property type="entry name" value="Pkinase"/>
    <property type="match status" value="1"/>
</dbReference>
<dbReference type="AlphaFoldDB" id="A0A147KKD9"/>
<dbReference type="PANTHER" id="PTHR37171:SF1">
    <property type="entry name" value="SERINE_THREONINE-PROTEIN KINASE YRZF-RELATED"/>
    <property type="match status" value="1"/>
</dbReference>
<dbReference type="CDD" id="cd04791">
    <property type="entry name" value="LanC_SerThrkinase"/>
    <property type="match status" value="1"/>
</dbReference>
<dbReference type="PATRIC" id="fig|665004.4.peg.1670"/>
<comment type="caution">
    <text evidence="2">The sequence shown here is derived from an EMBL/GenBank/DDBJ whole genome shotgun (WGS) entry which is preliminary data.</text>
</comment>
<dbReference type="GO" id="GO:0005524">
    <property type="term" value="F:ATP binding"/>
    <property type="evidence" value="ECO:0007669"/>
    <property type="project" value="InterPro"/>
</dbReference>
<dbReference type="PANTHER" id="PTHR37171">
    <property type="entry name" value="SERINE/THREONINE-PROTEIN KINASE YRZF-RELATED"/>
    <property type="match status" value="1"/>
</dbReference>
<dbReference type="SMART" id="SM00220">
    <property type="entry name" value="S_TKc"/>
    <property type="match status" value="1"/>
</dbReference>
<sequence length="862" mass="94676">MDGRYLLFCPEGTDFYDRPHRRDGGFALASARAPRGWRRGSQGPWVSFSAPRPLPDQGWKVHVSTSEEHAEKTLHEVSSYCFTNGISFKFLRGPHELRAQNSKYADRGSSGKFCTLYTRNETELKNILTELGESLSGIPGPYVLSDLRWKSGPLYVRYGGFRERYCVTADGRRVHAIETPEGELVPDPREPGFRPPSWVPMPAFLAEAAQDEDDAEDFPFTPETALHFSNAGGVYRARDRRDGRTVVLKEARPWAGVDVLGDDAVTRLEREAAVLERLSGLDCVPEYHGLFTAWEHKFVVLEHVEGLVLKRAAMNRTPVLVPGFSAERDQEYVRWALDTLAQIEEAVRRIHARGVVIGDLHPKNIILREDGSPVFVDFEFSALDDPQWRAPQGAPGFVAPPGLRGTAADRWVLACLKLDMFLPVTPMLLRAPGKVEQLVRAAERRFRLPRDFAAGLLADLSPEAAAPSRHGPPLPLSPVAASYLSGRPVEDAALKAEIAQGIRLSATPERHDRLYPGDIEQFLTCDGLGLAFGAAGVLLALAESGLPRPVEHEEWLVRRTAEADEVHPGFYTGLHGIAYALDRLGRRSDALDVLERAGLRSPATEQEGFGLFRGLAGEGLNLLHFAEETGDREFHEAALRVADRLATAMAQQPDTAAEKVRAGLVHGWSGACLFFLRLHRRTGDSAALDLALRALTRDLDRCTVTKNDSLEVSDDWRTLPYLEFGSTGVGIALDQYLASTGTEDPKLLEARSGIDRAASYEFYYLPGVFNGRAGILLYLAQALSLRPDEHLRRTARRLVEGLPLYAGTHAGHLAFAGNHLLRFSADLASGAAGILLALNAYGGGRSLPFLAYGPPEAAGRTS</sequence>
<dbReference type="InterPro" id="IPR011009">
    <property type="entry name" value="Kinase-like_dom_sf"/>
</dbReference>
<accession>A0A147KKD9</accession>
<dbReference type="Gene3D" id="1.50.10.20">
    <property type="match status" value="1"/>
</dbReference>
<evidence type="ECO:0000313" key="3">
    <source>
        <dbReference type="Proteomes" id="UP000074382"/>
    </source>
</evidence>
<evidence type="ECO:0000259" key="1">
    <source>
        <dbReference type="PROSITE" id="PS50011"/>
    </source>
</evidence>
<dbReference type="NCBIfam" id="NF038151">
    <property type="entry name" value="lanthi_synth_III"/>
    <property type="match status" value="1"/>
</dbReference>
<dbReference type="PROSITE" id="PS50011">
    <property type="entry name" value="PROTEIN_KINASE_DOM"/>
    <property type="match status" value="1"/>
</dbReference>
<reference evidence="3" key="1">
    <citation type="journal article" date="2017" name="Acta Aliment.">
        <title>Plant polysaccharide degrading enzyme system of Thermpbifida cellulosilytica TB100 revealed by de novo genome project data.</title>
        <authorList>
            <person name="Toth A."/>
            <person name="Baka E."/>
            <person name="Luzics S."/>
            <person name="Bata-Vidacs I."/>
            <person name="Nagy I."/>
            <person name="Balint B."/>
            <person name="Herceg R."/>
            <person name="Olasz F."/>
            <person name="Wilk T."/>
            <person name="Nagy T."/>
            <person name="Kriszt B."/>
            <person name="Nagy I."/>
            <person name="Kukolya J."/>
        </authorList>
    </citation>
    <scope>NUCLEOTIDE SEQUENCE [LARGE SCALE GENOMIC DNA]</scope>
    <source>
        <strain evidence="3">TB100</strain>
    </source>
</reference>
<dbReference type="OrthoDB" id="1492512at2"/>
<name>A0A147KKD9_THECS</name>
<dbReference type="SUPFAM" id="SSF56112">
    <property type="entry name" value="Protein kinase-like (PK-like)"/>
    <property type="match status" value="1"/>
</dbReference>
<dbReference type="Proteomes" id="UP000074382">
    <property type="component" value="Unassembled WGS sequence"/>
</dbReference>
<proteinExistence type="predicted"/>
<dbReference type="Gene3D" id="1.10.510.10">
    <property type="entry name" value="Transferase(Phosphotransferase) domain 1"/>
    <property type="match status" value="1"/>
</dbReference>
<dbReference type="Pfam" id="PF25816">
    <property type="entry name" value="RamC_N"/>
    <property type="match status" value="1"/>
</dbReference>
<dbReference type="SMART" id="SM01260">
    <property type="entry name" value="LANC_like"/>
    <property type="match status" value="1"/>
</dbReference>
<dbReference type="InterPro" id="IPR058053">
    <property type="entry name" value="RamC_C"/>
</dbReference>
<dbReference type="InterPro" id="IPR053524">
    <property type="entry name" value="Aerial_hyphae_peptide-synth"/>
</dbReference>
<gene>
    <name evidence="2" type="ORF">AC529_04530</name>
</gene>
<dbReference type="SUPFAM" id="SSF158745">
    <property type="entry name" value="LanC-like"/>
    <property type="match status" value="1"/>
</dbReference>
<dbReference type="GO" id="GO:0031179">
    <property type="term" value="P:peptide modification"/>
    <property type="evidence" value="ECO:0007669"/>
    <property type="project" value="InterPro"/>
</dbReference>
<dbReference type="Pfam" id="PF05147">
    <property type="entry name" value="LANC_like"/>
    <property type="match status" value="1"/>
</dbReference>
<dbReference type="RefSeq" id="WP_157080109.1">
    <property type="nucleotide sequence ID" value="NZ_KQ950181.1"/>
</dbReference>
<protein>
    <recommendedName>
        <fullName evidence="1">Protein kinase domain-containing protein</fullName>
    </recommendedName>
</protein>
<dbReference type="InterPro" id="IPR052396">
    <property type="entry name" value="Meiotic_Drive_Suppr_Kinase"/>
</dbReference>
<dbReference type="EMBL" id="LGEM01000020">
    <property type="protein sequence ID" value="KUP97738.1"/>
    <property type="molecule type" value="Genomic_DNA"/>
</dbReference>
<evidence type="ECO:0000313" key="2">
    <source>
        <dbReference type="EMBL" id="KUP97738.1"/>
    </source>
</evidence>
<dbReference type="InterPro" id="IPR000719">
    <property type="entry name" value="Prot_kinase_dom"/>
</dbReference>